<dbReference type="EMBL" id="SMZO01000007">
    <property type="protein sequence ID" value="TDL90565.1"/>
    <property type="molecule type" value="Genomic_DNA"/>
</dbReference>
<evidence type="ECO:0000313" key="1">
    <source>
        <dbReference type="EMBL" id="TDL90565.1"/>
    </source>
</evidence>
<accession>A0A4R6B2X3</accession>
<proteinExistence type="predicted"/>
<name>A0A4R6B2X3_9RHOB</name>
<organism evidence="1 2">
    <name type="scientific">Meridianimarinicoccus aquatilis</name>
    <dbReference type="NCBI Taxonomy" id="2552766"/>
    <lineage>
        <taxon>Bacteria</taxon>
        <taxon>Pseudomonadati</taxon>
        <taxon>Pseudomonadota</taxon>
        <taxon>Alphaproteobacteria</taxon>
        <taxon>Rhodobacterales</taxon>
        <taxon>Paracoccaceae</taxon>
        <taxon>Meridianimarinicoccus</taxon>
    </lineage>
</organism>
<dbReference type="Proteomes" id="UP000294562">
    <property type="component" value="Unassembled WGS sequence"/>
</dbReference>
<comment type="caution">
    <text evidence="1">The sequence shown here is derived from an EMBL/GenBank/DDBJ whole genome shotgun (WGS) entry which is preliminary data.</text>
</comment>
<reference evidence="1 2" key="1">
    <citation type="submission" date="2019-03" db="EMBL/GenBank/DDBJ databases">
        <title>Rhodobacteraceae bacterium SM1902, a new member of the family Rhodobacteraceae isolated from Yantai.</title>
        <authorList>
            <person name="Sun Y."/>
        </authorList>
    </citation>
    <scope>NUCLEOTIDE SEQUENCE [LARGE SCALE GENOMIC DNA]</scope>
    <source>
        <strain evidence="1 2">SM1902</strain>
    </source>
</reference>
<evidence type="ECO:0000313" key="2">
    <source>
        <dbReference type="Proteomes" id="UP000294562"/>
    </source>
</evidence>
<keyword evidence="2" id="KW-1185">Reference proteome</keyword>
<gene>
    <name evidence="1" type="ORF">E2L05_04585</name>
</gene>
<dbReference type="AlphaFoldDB" id="A0A4R6B2X3"/>
<dbReference type="RefSeq" id="WP_133341714.1">
    <property type="nucleotide sequence ID" value="NZ_SMZO01000007.1"/>
</dbReference>
<sequence>MNDPRILRLRQVAELVQARAAAELGANKHADISIQDKVSALRNQKIGTGPDAFQRAGGEQIWRQWRDREIAALNRERALLRVAQERLAEASARATARVQALDRLLEKP</sequence>
<protein>
    <submittedName>
        <fullName evidence="1">Uncharacterized protein</fullName>
    </submittedName>
</protein>